<evidence type="ECO:0000313" key="5">
    <source>
        <dbReference type="Proteomes" id="UP000295788"/>
    </source>
</evidence>
<dbReference type="Gene3D" id="3.40.1550.10">
    <property type="entry name" value="CheC-like"/>
    <property type="match status" value="1"/>
</dbReference>
<evidence type="ECO:0000256" key="2">
    <source>
        <dbReference type="ARBA" id="ARBA00022801"/>
    </source>
</evidence>
<feature type="domain" description="CheC-like protein" evidence="3">
    <location>
        <begin position="11"/>
        <end position="48"/>
    </location>
</feature>
<dbReference type="InterPro" id="IPR028976">
    <property type="entry name" value="CheC-like_sf"/>
</dbReference>
<keyword evidence="5" id="KW-1185">Reference proteome</keyword>
<dbReference type="GO" id="GO:0006935">
    <property type="term" value="P:chemotaxis"/>
    <property type="evidence" value="ECO:0007669"/>
    <property type="project" value="UniProtKB-KW"/>
</dbReference>
<evidence type="ECO:0000313" key="4">
    <source>
        <dbReference type="EMBL" id="TCS82961.1"/>
    </source>
</evidence>
<feature type="domain" description="CheC-like protein" evidence="3">
    <location>
        <begin position="111"/>
        <end position="146"/>
    </location>
</feature>
<dbReference type="RefSeq" id="WP_132768335.1">
    <property type="nucleotide sequence ID" value="NZ_SMAB01000007.1"/>
</dbReference>
<dbReference type="InterPro" id="IPR050992">
    <property type="entry name" value="CheZ_family_phosphatases"/>
</dbReference>
<dbReference type="CDD" id="cd17909">
    <property type="entry name" value="CheC_ClassI"/>
    <property type="match status" value="1"/>
</dbReference>
<gene>
    <name evidence="4" type="ORF">EDD72_10744</name>
</gene>
<reference evidence="4 5" key="1">
    <citation type="submission" date="2019-03" db="EMBL/GenBank/DDBJ databases">
        <title>Genomic Encyclopedia of Type Strains, Phase IV (KMG-IV): sequencing the most valuable type-strain genomes for metagenomic binning, comparative biology and taxonomic classification.</title>
        <authorList>
            <person name="Goeker M."/>
        </authorList>
    </citation>
    <scope>NUCLEOTIDE SEQUENCE [LARGE SCALE GENOMIC DNA]</scope>
    <source>
        <strain evidence="4 5">DSM 23802</strain>
    </source>
</reference>
<dbReference type="PANTHER" id="PTHR43693:SF1">
    <property type="entry name" value="PROTEIN PHOSPHATASE CHEZ"/>
    <property type="match status" value="1"/>
</dbReference>
<dbReference type="InterPro" id="IPR007597">
    <property type="entry name" value="CheC"/>
</dbReference>
<dbReference type="SUPFAM" id="SSF103039">
    <property type="entry name" value="CheC-like"/>
    <property type="match status" value="1"/>
</dbReference>
<comment type="caution">
    <text evidence="4">The sequence shown here is derived from an EMBL/GenBank/DDBJ whole genome shotgun (WGS) entry which is preliminary data.</text>
</comment>
<dbReference type="Pfam" id="PF04509">
    <property type="entry name" value="CheC"/>
    <property type="match status" value="2"/>
</dbReference>
<keyword evidence="1" id="KW-0145">Chemotaxis</keyword>
<name>A0A4R3KI10_9BACI</name>
<dbReference type="Proteomes" id="UP000295788">
    <property type="component" value="Unassembled WGS sequence"/>
</dbReference>
<evidence type="ECO:0000256" key="1">
    <source>
        <dbReference type="ARBA" id="ARBA00022500"/>
    </source>
</evidence>
<organism evidence="4 5">
    <name type="scientific">Tepidibacillus fermentans</name>
    <dbReference type="NCBI Taxonomy" id="1281767"/>
    <lineage>
        <taxon>Bacteria</taxon>
        <taxon>Bacillati</taxon>
        <taxon>Bacillota</taxon>
        <taxon>Bacilli</taxon>
        <taxon>Bacillales</taxon>
        <taxon>Bacillaceae</taxon>
        <taxon>Tepidibacillus</taxon>
    </lineage>
</organism>
<evidence type="ECO:0000259" key="3">
    <source>
        <dbReference type="Pfam" id="PF04509"/>
    </source>
</evidence>
<dbReference type="OrthoDB" id="9812187at2"/>
<dbReference type="AlphaFoldDB" id="A0A4R3KI10"/>
<dbReference type="GO" id="GO:0016787">
    <property type="term" value="F:hydrolase activity"/>
    <property type="evidence" value="ECO:0007669"/>
    <property type="project" value="UniProtKB-KW"/>
</dbReference>
<protein>
    <submittedName>
        <fullName evidence="4">Chemotaxis protein CheC</fullName>
    </submittedName>
</protein>
<keyword evidence="2" id="KW-0378">Hydrolase</keyword>
<proteinExistence type="predicted"/>
<dbReference type="PANTHER" id="PTHR43693">
    <property type="entry name" value="PROTEIN PHOSPHATASE CHEZ"/>
    <property type="match status" value="1"/>
</dbReference>
<accession>A0A4R3KI10</accession>
<dbReference type="EMBL" id="SMAB01000007">
    <property type="protein sequence ID" value="TCS82961.1"/>
    <property type="molecule type" value="Genomic_DNA"/>
</dbReference>
<sequence>MTKELHELKDIQLDFLKEVGNIGAAHAATALSKMIKKTIEMNVPKVKILPFEEVEELLGGSDQIMVCIFLRVEGDAPGNMLFMMTIDSAKKLLKEILGPMANQQKFFSDLENSALNELGNILAGSYLSSLADFTNLKLYPTVPAITIDMVGAILSFGLIQVSQFSDVAIVIDTTFFEGQQLVEGHFFLIPDTESFSTLFSALGVPWE</sequence>